<dbReference type="Pfam" id="PF00583">
    <property type="entry name" value="Acetyltransf_1"/>
    <property type="match status" value="1"/>
</dbReference>
<evidence type="ECO:0000256" key="2">
    <source>
        <dbReference type="ARBA" id="ARBA00023315"/>
    </source>
</evidence>
<dbReference type="InterPro" id="IPR050832">
    <property type="entry name" value="Bact_Acetyltransf"/>
</dbReference>
<proteinExistence type="predicted"/>
<feature type="domain" description="N-acetyltransferase" evidence="3">
    <location>
        <begin position="103"/>
        <end position="238"/>
    </location>
</feature>
<evidence type="ECO:0000313" key="5">
    <source>
        <dbReference type="Proteomes" id="UP000547458"/>
    </source>
</evidence>
<name>A0A846RGH3_9MICC</name>
<dbReference type="Gene3D" id="3.40.630.30">
    <property type="match status" value="1"/>
</dbReference>
<protein>
    <submittedName>
        <fullName evidence="4">GNAT superfamily N-acetyltransferase</fullName>
    </submittedName>
</protein>
<keyword evidence="2" id="KW-0012">Acyltransferase</keyword>
<comment type="caution">
    <text evidence="4">The sequence shown here is derived from an EMBL/GenBank/DDBJ whole genome shotgun (WGS) entry which is preliminary data.</text>
</comment>
<dbReference type="InterPro" id="IPR000182">
    <property type="entry name" value="GNAT_dom"/>
</dbReference>
<organism evidence="4 5">
    <name type="scientific">Arthrobacter pigmenti</name>
    <dbReference type="NCBI Taxonomy" id="271432"/>
    <lineage>
        <taxon>Bacteria</taxon>
        <taxon>Bacillati</taxon>
        <taxon>Actinomycetota</taxon>
        <taxon>Actinomycetes</taxon>
        <taxon>Micrococcales</taxon>
        <taxon>Micrococcaceae</taxon>
        <taxon>Arthrobacter</taxon>
    </lineage>
</organism>
<dbReference type="RefSeq" id="WP_167992691.1">
    <property type="nucleotide sequence ID" value="NZ_JAATJL010000001.1"/>
</dbReference>
<dbReference type="AlphaFoldDB" id="A0A846RGH3"/>
<dbReference type="CDD" id="cd04301">
    <property type="entry name" value="NAT_SF"/>
    <property type="match status" value="1"/>
</dbReference>
<keyword evidence="1 4" id="KW-0808">Transferase</keyword>
<evidence type="ECO:0000256" key="1">
    <source>
        <dbReference type="ARBA" id="ARBA00022679"/>
    </source>
</evidence>
<reference evidence="4 5" key="1">
    <citation type="submission" date="2020-03" db="EMBL/GenBank/DDBJ databases">
        <title>Sequencing the genomes of 1000 actinobacteria strains.</title>
        <authorList>
            <person name="Klenk H.-P."/>
        </authorList>
    </citation>
    <scope>NUCLEOTIDE SEQUENCE [LARGE SCALE GENOMIC DNA]</scope>
    <source>
        <strain evidence="4 5">DSM 16403</strain>
    </source>
</reference>
<dbReference type="Proteomes" id="UP000547458">
    <property type="component" value="Unassembled WGS sequence"/>
</dbReference>
<gene>
    <name evidence="4" type="ORF">BJ994_001309</name>
</gene>
<dbReference type="PANTHER" id="PTHR43877">
    <property type="entry name" value="AMINOALKYLPHOSPHONATE N-ACETYLTRANSFERASE-RELATED-RELATED"/>
    <property type="match status" value="1"/>
</dbReference>
<dbReference type="SUPFAM" id="SSF55729">
    <property type="entry name" value="Acyl-CoA N-acyltransferases (Nat)"/>
    <property type="match status" value="1"/>
</dbReference>
<dbReference type="PANTHER" id="PTHR43877:SF1">
    <property type="entry name" value="ACETYLTRANSFERASE"/>
    <property type="match status" value="1"/>
</dbReference>
<dbReference type="PROSITE" id="PS51186">
    <property type="entry name" value="GNAT"/>
    <property type="match status" value="1"/>
</dbReference>
<dbReference type="GO" id="GO:0016747">
    <property type="term" value="F:acyltransferase activity, transferring groups other than amino-acyl groups"/>
    <property type="evidence" value="ECO:0007669"/>
    <property type="project" value="InterPro"/>
</dbReference>
<evidence type="ECO:0000313" key="4">
    <source>
        <dbReference type="EMBL" id="NJC22233.1"/>
    </source>
</evidence>
<dbReference type="InterPro" id="IPR016181">
    <property type="entry name" value="Acyl_CoA_acyltransferase"/>
</dbReference>
<evidence type="ECO:0000259" key="3">
    <source>
        <dbReference type="PROSITE" id="PS51186"/>
    </source>
</evidence>
<keyword evidence="5" id="KW-1185">Reference proteome</keyword>
<sequence>MTTIAGCQRLQRSWYAALAQATGGRTFSTHECDWIWLPARSELMLMFPARISTAGLRPGLAEGVRLGARTVGVWLNGAVRATGLAEFGFTPGWQPWWMSAPADALSTFRTDGVELTSEVPEYSGVLAAELAVVSAAPARAWHALARVDGAAAGAAYSFFDRSAGGSSTLGGIFNMEVLPQHRRRGLGTALLAAAGGQAAAAGAKELALNATPAGYELYSRRGFDLIGRGQTWWLHLDR</sequence>
<accession>A0A846RGH3</accession>
<dbReference type="EMBL" id="JAATJL010000001">
    <property type="protein sequence ID" value="NJC22233.1"/>
    <property type="molecule type" value="Genomic_DNA"/>
</dbReference>